<feature type="compositionally biased region" description="Acidic residues" evidence="1">
    <location>
        <begin position="518"/>
        <end position="540"/>
    </location>
</feature>
<dbReference type="GeneID" id="87825216"/>
<reference evidence="2" key="2">
    <citation type="submission" date="2023-05" db="EMBL/GenBank/DDBJ databases">
        <authorList>
            <consortium name="Lawrence Berkeley National Laboratory"/>
            <person name="Steindorff A."/>
            <person name="Hensen N."/>
            <person name="Bonometti L."/>
            <person name="Westerberg I."/>
            <person name="Brannstrom I.O."/>
            <person name="Guillou S."/>
            <person name="Cros-Aarteil S."/>
            <person name="Calhoun S."/>
            <person name="Haridas S."/>
            <person name="Kuo A."/>
            <person name="Mondo S."/>
            <person name="Pangilinan J."/>
            <person name="Riley R."/>
            <person name="Labutti K."/>
            <person name="Andreopoulos B."/>
            <person name="Lipzen A."/>
            <person name="Chen C."/>
            <person name="Yanf M."/>
            <person name="Daum C."/>
            <person name="Ng V."/>
            <person name="Clum A."/>
            <person name="Ohm R."/>
            <person name="Martin F."/>
            <person name="Silar P."/>
            <person name="Natvig D."/>
            <person name="Lalanne C."/>
            <person name="Gautier V."/>
            <person name="Ament-Velasquez S.L."/>
            <person name="Kruys A."/>
            <person name="Hutchinson M.I."/>
            <person name="Powell A.J."/>
            <person name="Barry K."/>
            <person name="Miller A.N."/>
            <person name="Grigoriev I.V."/>
            <person name="Debuchy R."/>
            <person name="Gladieux P."/>
            <person name="Thoren M.H."/>
            <person name="Johannesson H."/>
        </authorList>
    </citation>
    <scope>NUCLEOTIDE SEQUENCE</scope>
    <source>
        <strain evidence="2">CBS 731.68</strain>
    </source>
</reference>
<evidence type="ECO:0000313" key="2">
    <source>
        <dbReference type="EMBL" id="KAK4127551.1"/>
    </source>
</evidence>
<evidence type="ECO:0000256" key="1">
    <source>
        <dbReference type="SAM" id="MobiDB-lite"/>
    </source>
</evidence>
<feature type="region of interest" description="Disordered" evidence="1">
    <location>
        <begin position="509"/>
        <end position="545"/>
    </location>
</feature>
<dbReference type="Proteomes" id="UP001302602">
    <property type="component" value="Unassembled WGS sequence"/>
</dbReference>
<feature type="compositionally biased region" description="Basic and acidic residues" evidence="1">
    <location>
        <begin position="356"/>
        <end position="370"/>
    </location>
</feature>
<name>A0AAN6Z735_9PEZI</name>
<sequence length="681" mass="76615">MATPVNPFRTPIDRGKRRTLQEIAAAAKGSNAFKAFHRQSNQPITGHAKVAKWLCDQGDPVQVREPNTRPSSRRSAFIILDDDDEAPGQRPHSLLPHAGAVAKLSPQVPHTPLSSRHFTSKGLKRNVSDLDDSEDVIYVRTSPAPSTPRRPPTTEAVVDLTNSNRPTRQTSLLGHQDDDVIIIDPPAAEIRPQLRQLLGRPRGAAEVQPRKRRKRAHAGLVPARGILEGPRVAISPERMATPEADMIEASTSLRSVESVTHFFTLATEMRDKIYRHLLVSAKPIVVRRLWQELCRPTSRRGLRGDDVNSSPLDPRILIVCRRTAEEGTRILYSENTFLYMLRDPDVVENTGNGVVRRSERGKNRKEEERSSRNVINLKKYGHLIRHMAIELESNRTEISYEKLMSAALETLVPDAPGSPRLPSPPRPPCGPIHLHTLTITISPLFITQRAARTAGLGNQDAVIHEGRFLSMVGFFSRGSPVLKALHRVNVDFLRIKVIVNSNIKDGRAGDTASPWVDLTEDEVDGDDEDDDAEDSDESDTSSEYRPKKWHFETTIDLRCLPPHLEELSRGSQLWANDALIQEKRRQQGAEAEEKLVSLRRHMEHACLDPEMALREKFWEETSAAERRRRAQRAKEERRFDADAYYVEDEGGDGDDGRTARGMKSLIISIDRVGDELRAYRP</sequence>
<protein>
    <submittedName>
        <fullName evidence="2">Uncharacterized protein</fullName>
    </submittedName>
</protein>
<keyword evidence="3" id="KW-1185">Reference proteome</keyword>
<reference evidence="2" key="1">
    <citation type="journal article" date="2023" name="Mol. Phylogenet. Evol.">
        <title>Genome-scale phylogeny and comparative genomics of the fungal order Sordariales.</title>
        <authorList>
            <person name="Hensen N."/>
            <person name="Bonometti L."/>
            <person name="Westerberg I."/>
            <person name="Brannstrom I.O."/>
            <person name="Guillou S."/>
            <person name="Cros-Aarteil S."/>
            <person name="Calhoun S."/>
            <person name="Haridas S."/>
            <person name="Kuo A."/>
            <person name="Mondo S."/>
            <person name="Pangilinan J."/>
            <person name="Riley R."/>
            <person name="LaButti K."/>
            <person name="Andreopoulos B."/>
            <person name="Lipzen A."/>
            <person name="Chen C."/>
            <person name="Yan M."/>
            <person name="Daum C."/>
            <person name="Ng V."/>
            <person name="Clum A."/>
            <person name="Steindorff A."/>
            <person name="Ohm R.A."/>
            <person name="Martin F."/>
            <person name="Silar P."/>
            <person name="Natvig D.O."/>
            <person name="Lalanne C."/>
            <person name="Gautier V."/>
            <person name="Ament-Velasquez S.L."/>
            <person name="Kruys A."/>
            <person name="Hutchinson M.I."/>
            <person name="Powell A.J."/>
            <person name="Barry K."/>
            <person name="Miller A.N."/>
            <person name="Grigoriev I.V."/>
            <person name="Debuchy R."/>
            <person name="Gladieux P."/>
            <person name="Hiltunen Thoren M."/>
            <person name="Johannesson H."/>
        </authorList>
    </citation>
    <scope>NUCLEOTIDE SEQUENCE</scope>
    <source>
        <strain evidence="2">CBS 731.68</strain>
    </source>
</reference>
<proteinExistence type="predicted"/>
<dbReference type="RefSeq" id="XP_062651322.1">
    <property type="nucleotide sequence ID" value="XM_062788446.1"/>
</dbReference>
<accession>A0AAN6Z735</accession>
<feature type="region of interest" description="Disordered" evidence="1">
    <location>
        <begin position="351"/>
        <end position="370"/>
    </location>
</feature>
<comment type="caution">
    <text evidence="2">The sequence shown here is derived from an EMBL/GenBank/DDBJ whole genome shotgun (WGS) entry which is preliminary data.</text>
</comment>
<evidence type="ECO:0000313" key="3">
    <source>
        <dbReference type="Proteomes" id="UP001302602"/>
    </source>
</evidence>
<dbReference type="AlphaFoldDB" id="A0AAN6Z735"/>
<dbReference type="EMBL" id="MU853224">
    <property type="protein sequence ID" value="KAK4127551.1"/>
    <property type="molecule type" value="Genomic_DNA"/>
</dbReference>
<organism evidence="2 3">
    <name type="scientific">Parathielavia appendiculata</name>
    <dbReference type="NCBI Taxonomy" id="2587402"/>
    <lineage>
        <taxon>Eukaryota</taxon>
        <taxon>Fungi</taxon>
        <taxon>Dikarya</taxon>
        <taxon>Ascomycota</taxon>
        <taxon>Pezizomycotina</taxon>
        <taxon>Sordariomycetes</taxon>
        <taxon>Sordariomycetidae</taxon>
        <taxon>Sordariales</taxon>
        <taxon>Chaetomiaceae</taxon>
        <taxon>Parathielavia</taxon>
    </lineage>
</organism>
<gene>
    <name evidence="2" type="ORF">N657DRAFT_566711</name>
</gene>